<accession>A0A398BY69</accession>
<feature type="domain" description="DnaJ homologue subfamily C member 28 conserved" evidence="1">
    <location>
        <begin position="7"/>
        <end position="74"/>
    </location>
</feature>
<evidence type="ECO:0000313" key="3">
    <source>
        <dbReference type="Proteomes" id="UP000266649"/>
    </source>
</evidence>
<dbReference type="InterPro" id="IPR018961">
    <property type="entry name" value="DnaJ_homolog_subfam-C_membr-28"/>
</dbReference>
<reference evidence="2 3" key="1">
    <citation type="submission" date="2018-09" db="EMBL/GenBank/DDBJ databases">
        <title>Gemmobacter lutimaris sp. nov., a marine bacterium isolated from tidal flat.</title>
        <authorList>
            <person name="Lee D.W."/>
            <person name="Yoo Y."/>
            <person name="Kim J.-J."/>
            <person name="Kim B.S."/>
        </authorList>
    </citation>
    <scope>NUCLEOTIDE SEQUENCE [LARGE SCALE GENOMIC DNA]</scope>
    <source>
        <strain evidence="2 3">YJ-T1-11</strain>
    </source>
</reference>
<evidence type="ECO:0000313" key="2">
    <source>
        <dbReference type="EMBL" id="RID92253.1"/>
    </source>
</evidence>
<dbReference type="Pfam" id="PF09350">
    <property type="entry name" value="DJC28_CD"/>
    <property type="match status" value="1"/>
</dbReference>
<keyword evidence="3" id="KW-1185">Reference proteome</keyword>
<gene>
    <name evidence="2" type="ORF">D2N39_10165</name>
</gene>
<dbReference type="EMBL" id="QXXQ01000004">
    <property type="protein sequence ID" value="RID92253.1"/>
    <property type="molecule type" value="Genomic_DNA"/>
</dbReference>
<organism evidence="2 3">
    <name type="scientific">Gemmobacter lutimaris</name>
    <dbReference type="NCBI Taxonomy" id="2306023"/>
    <lineage>
        <taxon>Bacteria</taxon>
        <taxon>Pseudomonadati</taxon>
        <taxon>Pseudomonadota</taxon>
        <taxon>Alphaproteobacteria</taxon>
        <taxon>Rhodobacterales</taxon>
        <taxon>Paracoccaceae</taxon>
        <taxon>Gemmobacter</taxon>
    </lineage>
</organism>
<dbReference type="RefSeq" id="WP_119134652.1">
    <property type="nucleotide sequence ID" value="NZ_QXXQ01000004.1"/>
</dbReference>
<sequence>MSWLNRIAERMMLKARAEGQLSGLKGEGHPLPERPGDAFVSAGEAVGFRIMAEAGALPEEITLKKQVLAQQAHLASLTDADERKAAMRVLADLQMRQAMAEEARRAFLKG</sequence>
<dbReference type="Proteomes" id="UP000266649">
    <property type="component" value="Unassembled WGS sequence"/>
</dbReference>
<proteinExistence type="predicted"/>
<name>A0A398BY69_9RHOB</name>
<evidence type="ECO:0000259" key="1">
    <source>
        <dbReference type="Pfam" id="PF09350"/>
    </source>
</evidence>
<dbReference type="AlphaFoldDB" id="A0A398BY69"/>
<protein>
    <submittedName>
        <fullName evidence="2">DUF1992 domain-containing protein</fullName>
    </submittedName>
</protein>
<comment type="caution">
    <text evidence="2">The sequence shown here is derived from an EMBL/GenBank/DDBJ whole genome shotgun (WGS) entry which is preliminary data.</text>
</comment>
<dbReference type="OrthoDB" id="8448455at2"/>